<proteinExistence type="predicted"/>
<evidence type="ECO:0000313" key="3">
    <source>
        <dbReference type="Proteomes" id="UP000615234"/>
    </source>
</evidence>
<dbReference type="EMBL" id="JACOOX010000004">
    <property type="protein sequence ID" value="MBC5662822.1"/>
    <property type="molecule type" value="Genomic_DNA"/>
</dbReference>
<keyword evidence="3" id="KW-1185">Reference proteome</keyword>
<accession>A0A8I0AJW2</accession>
<gene>
    <name evidence="2" type="ORF">H8S09_07945</name>
</gene>
<sequence>MKKNNNKGFTFIELVLYIGILSVFMVAVTSLVGTVVSSNRKMTNRKKIQNEAGETYDTISDMIMGATDVKILGSAYVATTSAGVTSYSPVSGVFIVPDDTDTKGSGGELISAGGIGRRTVYIEKAGGAGLTPKGPCYDIADMKSFGDVTSPSTDDTTYIIPDDSGKLYLKVDYASALQSNGDSVITTCTITYDKTEKKLYVFKTPQSDRITDASEADGTVLCKDVKDFKLQINPDEDSIAITLELEDSTTAASYKINGVVGIRNSYVLKKHTWD</sequence>
<comment type="caution">
    <text evidence="2">The sequence shown here is derived from an EMBL/GenBank/DDBJ whole genome shotgun (WGS) entry which is preliminary data.</text>
</comment>
<keyword evidence="1" id="KW-0472">Membrane</keyword>
<keyword evidence="1" id="KW-1133">Transmembrane helix</keyword>
<dbReference type="RefSeq" id="WP_117807374.1">
    <property type="nucleotide sequence ID" value="NZ_JACOOX010000004.1"/>
</dbReference>
<evidence type="ECO:0000256" key="1">
    <source>
        <dbReference type="SAM" id="Phobius"/>
    </source>
</evidence>
<organism evidence="2 3">
    <name type="scientific">Coprococcus hominis</name>
    <name type="common">ex Liu et al. 2022</name>
    <dbReference type="NCBI Taxonomy" id="2763039"/>
    <lineage>
        <taxon>Bacteria</taxon>
        <taxon>Bacillati</taxon>
        <taxon>Bacillota</taxon>
        <taxon>Clostridia</taxon>
        <taxon>Lachnospirales</taxon>
        <taxon>Lachnospiraceae</taxon>
        <taxon>Coprococcus</taxon>
    </lineage>
</organism>
<feature type="transmembrane region" description="Helical" evidence="1">
    <location>
        <begin position="14"/>
        <end position="37"/>
    </location>
</feature>
<protein>
    <submittedName>
        <fullName evidence="2">Prepilin-type N-terminal cleavage/methylation domain-containing protein</fullName>
    </submittedName>
</protein>
<dbReference type="Proteomes" id="UP000615234">
    <property type="component" value="Unassembled WGS sequence"/>
</dbReference>
<dbReference type="Pfam" id="PF07963">
    <property type="entry name" value="N_methyl"/>
    <property type="match status" value="1"/>
</dbReference>
<dbReference type="AlphaFoldDB" id="A0A8I0AJW2"/>
<reference evidence="2 3" key="1">
    <citation type="submission" date="2020-08" db="EMBL/GenBank/DDBJ databases">
        <title>Genome public.</title>
        <authorList>
            <person name="Liu C."/>
            <person name="Sun Q."/>
        </authorList>
    </citation>
    <scope>NUCLEOTIDE SEQUENCE [LARGE SCALE GENOMIC DNA]</scope>
    <source>
        <strain evidence="2 3">NSJ-10</strain>
    </source>
</reference>
<keyword evidence="1" id="KW-0812">Transmembrane</keyword>
<name>A0A8I0AJW2_9FIRM</name>
<dbReference type="InterPro" id="IPR012902">
    <property type="entry name" value="N_methyl_site"/>
</dbReference>
<evidence type="ECO:0000313" key="2">
    <source>
        <dbReference type="EMBL" id="MBC5662822.1"/>
    </source>
</evidence>